<feature type="compositionally biased region" description="Acidic residues" evidence="1">
    <location>
        <begin position="210"/>
        <end position="222"/>
    </location>
</feature>
<keyword evidence="3" id="KW-1185">Reference proteome</keyword>
<evidence type="ECO:0000256" key="1">
    <source>
        <dbReference type="SAM" id="MobiDB-lite"/>
    </source>
</evidence>
<feature type="region of interest" description="Disordered" evidence="1">
    <location>
        <begin position="313"/>
        <end position="489"/>
    </location>
</feature>
<feature type="compositionally biased region" description="Acidic residues" evidence="1">
    <location>
        <begin position="609"/>
        <end position="622"/>
    </location>
</feature>
<feature type="region of interest" description="Disordered" evidence="1">
    <location>
        <begin position="1126"/>
        <end position="1145"/>
    </location>
</feature>
<feature type="compositionally biased region" description="Low complexity" evidence="1">
    <location>
        <begin position="174"/>
        <end position="185"/>
    </location>
</feature>
<gene>
    <name evidence="2" type="ORF">PENSUB_11338</name>
</gene>
<feature type="compositionally biased region" description="Polar residues" evidence="1">
    <location>
        <begin position="1032"/>
        <end position="1041"/>
    </location>
</feature>
<feature type="compositionally biased region" description="Acidic residues" evidence="1">
    <location>
        <begin position="728"/>
        <end position="757"/>
    </location>
</feature>
<dbReference type="STRING" id="1316194.A0A1Q5T437"/>
<organism evidence="2 3">
    <name type="scientific">Penicillium subrubescens</name>
    <dbReference type="NCBI Taxonomy" id="1316194"/>
    <lineage>
        <taxon>Eukaryota</taxon>
        <taxon>Fungi</taxon>
        <taxon>Dikarya</taxon>
        <taxon>Ascomycota</taxon>
        <taxon>Pezizomycotina</taxon>
        <taxon>Eurotiomycetes</taxon>
        <taxon>Eurotiomycetidae</taxon>
        <taxon>Eurotiales</taxon>
        <taxon>Aspergillaceae</taxon>
        <taxon>Penicillium</taxon>
    </lineage>
</organism>
<feature type="compositionally biased region" description="Basic and acidic residues" evidence="1">
    <location>
        <begin position="381"/>
        <end position="392"/>
    </location>
</feature>
<evidence type="ECO:0000313" key="2">
    <source>
        <dbReference type="EMBL" id="OKO94935.1"/>
    </source>
</evidence>
<feature type="compositionally biased region" description="Polar residues" evidence="1">
    <location>
        <begin position="468"/>
        <end position="477"/>
    </location>
</feature>
<feature type="compositionally biased region" description="Basic residues" evidence="1">
    <location>
        <begin position="45"/>
        <end position="56"/>
    </location>
</feature>
<feature type="compositionally biased region" description="Polar residues" evidence="1">
    <location>
        <begin position="867"/>
        <end position="876"/>
    </location>
</feature>
<feature type="compositionally biased region" description="Acidic residues" evidence="1">
    <location>
        <begin position="778"/>
        <end position="788"/>
    </location>
</feature>
<feature type="compositionally biased region" description="Acidic residues" evidence="1">
    <location>
        <begin position="1062"/>
        <end position="1071"/>
    </location>
</feature>
<dbReference type="EMBL" id="MNBE01000708">
    <property type="protein sequence ID" value="OKO94935.1"/>
    <property type="molecule type" value="Genomic_DNA"/>
</dbReference>
<feature type="compositionally biased region" description="Acidic residues" evidence="1">
    <location>
        <begin position="629"/>
        <end position="650"/>
    </location>
</feature>
<feature type="compositionally biased region" description="Polar residues" evidence="1">
    <location>
        <begin position="339"/>
        <end position="351"/>
    </location>
</feature>
<feature type="compositionally biased region" description="Polar residues" evidence="1">
    <location>
        <begin position="654"/>
        <end position="668"/>
    </location>
</feature>
<name>A0A1Q5T437_9EURO</name>
<feature type="compositionally biased region" description="Acidic residues" evidence="1">
    <location>
        <begin position="814"/>
        <end position="831"/>
    </location>
</feature>
<accession>A0A1Q5T437</accession>
<evidence type="ECO:0000313" key="3">
    <source>
        <dbReference type="Proteomes" id="UP000186955"/>
    </source>
</evidence>
<evidence type="ECO:0008006" key="4">
    <source>
        <dbReference type="Google" id="ProtNLM"/>
    </source>
</evidence>
<dbReference type="Proteomes" id="UP000186955">
    <property type="component" value="Unassembled WGS sequence"/>
</dbReference>
<sequence length="1308" mass="145924">MSFTSRSQSSSPDILGPPGDADYLISSPIKPFTGRQSWLSPATVKRQRTPAKRRRVTLSPTRSGHSIRFDDVLLPGSPTMKLDGRQRSLSPEKFIQDGNVSPWRIRVTLEATQDEENQGKLSPSRKRLRPSTVTTKVPLKDEGSPLKPKSPAKRRGRPRKSDIQSQNGSPWPGSPGNTPGPAGATPKRRPAQARKNTPRPQPQIISMLADEPEEEPEDEPQDEPTPTVEPAQQHFSPMDITADGSANPDRQWSPMNLATDGGYESDSLGADDLPIADLRAPPSAHTQTQDNKTAREYGRATYDTPIIDATEHHFLDNDENIHSTPSKMPSPTRERMGSSARSSRLAGNTVSPHDYPTPTPTSSLADEENHPEEQTVEVSEDLQRTSTDHENQTEPLPDPTDEHEEFDSIMESEGFTMVSLDSLPSAKQYGLGSSAKMNTDSPGKEREIGRIRDRLKRKLPGTIDNFRSDTQSSTRPSPVTEARSPRPRALARTSLERHTAKAQAPAQVSYPELHMTRLTEKPLDNTPRRTPISLARVVRVGMALQGTFKPHENEVPGSGNASRKKRLEGVFSSFSPATQRELRAALGIGQELAIRQALAAEEQVRAQAEEIEDEPVPVDDYDYPMGETQGDDDQSEVEQEEKGEEEEDEPMPVSVQSRQTNSPQVNTHDSIRTQRELEWQREREIVSRHARDPKNSKRLIYIESDEDIPQEDPRYAFDGRLQTGVESAVDEQPLDEEPFDEEVPDDESFDEELENFEPDVVPVSQPVTTQAIHVEQEPIYEDDDDGSEDIWRQDTSNSEPEHVLEPLPVHDQNMDMEQEALDDDDGDDDIWQLEARDQSHLSQQSESRAQRDVVQDPSSPWRKVASLSANQDQLSSSPAYVTLEHPDGLHQVPTHIRKLRDQDVDLSAILAEEETPNRARYYNGTSTPREMPNRRPGIPLPSAMKSASSTRKTGQRVRLQPISQSSPEIGSEAELSYSPAFKPNNSHQESTDEEADEPFSDAAHETDPGYADAATATPKPPRQSDQDAPASTWLQRITSLTPRWLKAPNGDEDDSSSSASAAEDEYEDDDKENQVEIANIELAQDVHGNYEPAQLSDRSSESPSRYLEESASPPQVKARGYVPSIEEQDRHPSAQGDFDGGQDDVSDVDAEADIAEETSSVEEDLVEADAVEMINTNHAKSVRPRPLPTFGYFSDEHYKALRRVYRMAKRSPERFPYHEAPGRAEIIGDWIWTSDGHHGVPITEVQFAIIDRFVFDLSRADVEYGGSGEVEWTEADLHRRLISIIIGEQIRENQKAKSARGASVDTWR</sequence>
<protein>
    <recommendedName>
        <fullName evidence="4">AT DNA binding protein</fullName>
    </recommendedName>
</protein>
<dbReference type="OrthoDB" id="3946221at2759"/>
<feature type="compositionally biased region" description="Basic and acidic residues" evidence="1">
    <location>
        <begin position="442"/>
        <end position="452"/>
    </location>
</feature>
<proteinExistence type="predicted"/>
<feature type="compositionally biased region" description="Acidic residues" evidence="1">
    <location>
        <begin position="399"/>
        <end position="410"/>
    </location>
</feature>
<feature type="region of interest" description="Disordered" evidence="1">
    <location>
        <begin position="917"/>
        <end position="1119"/>
    </location>
</feature>
<comment type="caution">
    <text evidence="2">The sequence shown here is derived from an EMBL/GenBank/DDBJ whole genome shotgun (WGS) entry which is preliminary data.</text>
</comment>
<reference evidence="2 3" key="1">
    <citation type="submission" date="2016-10" db="EMBL/GenBank/DDBJ databases">
        <title>Genome sequence of the ascomycete fungus Penicillium subrubescens.</title>
        <authorList>
            <person name="De Vries R.P."/>
            <person name="Peng M."/>
            <person name="Dilokpimol A."/>
            <person name="Hilden K."/>
            <person name="Makela M.R."/>
            <person name="Grigoriev I."/>
            <person name="Riley R."/>
            <person name="Granchi Z."/>
        </authorList>
    </citation>
    <scope>NUCLEOTIDE SEQUENCE [LARGE SCALE GENOMIC DNA]</scope>
    <source>
        <strain evidence="2 3">CBS 132785</strain>
    </source>
</reference>
<feature type="region of interest" description="Disordered" evidence="1">
    <location>
        <begin position="1"/>
        <end position="299"/>
    </location>
</feature>
<feature type="region of interest" description="Disordered" evidence="1">
    <location>
        <begin position="605"/>
        <end position="876"/>
    </location>
</feature>
<feature type="compositionally biased region" description="Basic and acidic residues" evidence="1">
    <location>
        <begin position="669"/>
        <end position="695"/>
    </location>
</feature>
<feature type="compositionally biased region" description="Polar residues" evidence="1">
    <location>
        <begin position="1"/>
        <end position="12"/>
    </location>
</feature>